<dbReference type="PROSITE" id="PS51257">
    <property type="entry name" value="PROKAR_LIPOPROTEIN"/>
    <property type="match status" value="1"/>
</dbReference>
<sequence>MKFFSLTLFIVIIISCAPIKVHYDYDQDLSFESYKTYQYYADMNTGLSELDTNRLLDAIDDKMALKGYSISETPDFFIDIKSKSFQEVQRSSVGIGMGGSGSNVGGGLSIGIPVGQSNTNTQIIIDFVDHSKKQLFWQAVSEFSFSPNLAPEMRERLFNDVAEKVLSNYPPEKKK</sequence>
<comment type="caution">
    <text evidence="2">The sequence shown here is derived from an EMBL/GenBank/DDBJ whole genome shotgun (WGS) entry which is preliminary data.</text>
</comment>
<organism evidence="2 3">
    <name type="scientific">Allotamlana fucoidanivorans</name>
    <dbReference type="NCBI Taxonomy" id="2583814"/>
    <lineage>
        <taxon>Bacteria</taxon>
        <taxon>Pseudomonadati</taxon>
        <taxon>Bacteroidota</taxon>
        <taxon>Flavobacteriia</taxon>
        <taxon>Flavobacteriales</taxon>
        <taxon>Flavobacteriaceae</taxon>
        <taxon>Allotamlana</taxon>
    </lineage>
</organism>
<dbReference type="InterPro" id="IPR025411">
    <property type="entry name" value="DUF4136"/>
</dbReference>
<proteinExistence type="predicted"/>
<dbReference type="Gene3D" id="3.30.160.670">
    <property type="match status" value="1"/>
</dbReference>
<dbReference type="EMBL" id="VDCS01000009">
    <property type="protein sequence ID" value="TNJ43785.1"/>
    <property type="molecule type" value="Genomic_DNA"/>
</dbReference>
<evidence type="ECO:0000313" key="2">
    <source>
        <dbReference type="EMBL" id="TNJ43785.1"/>
    </source>
</evidence>
<dbReference type="RefSeq" id="WP_139697499.1">
    <property type="nucleotide sequence ID" value="NZ_CP074074.1"/>
</dbReference>
<dbReference type="Pfam" id="PF13590">
    <property type="entry name" value="DUF4136"/>
    <property type="match status" value="1"/>
</dbReference>
<name>A0A5C4SKM4_9FLAO</name>
<protein>
    <submittedName>
        <fullName evidence="2">DUF4136 domain-containing protein</fullName>
    </submittedName>
</protein>
<gene>
    <name evidence="2" type="ORF">FGF67_10470</name>
</gene>
<accession>A0A5C4SKM4</accession>
<dbReference type="OrthoDB" id="1430233at2"/>
<dbReference type="AlphaFoldDB" id="A0A5C4SKM4"/>
<keyword evidence="3" id="KW-1185">Reference proteome</keyword>
<dbReference type="Proteomes" id="UP000308713">
    <property type="component" value="Unassembled WGS sequence"/>
</dbReference>
<evidence type="ECO:0000313" key="3">
    <source>
        <dbReference type="Proteomes" id="UP000308713"/>
    </source>
</evidence>
<evidence type="ECO:0000259" key="1">
    <source>
        <dbReference type="Pfam" id="PF13590"/>
    </source>
</evidence>
<reference evidence="2 3" key="1">
    <citation type="submission" date="2019-05" db="EMBL/GenBank/DDBJ databases">
        <title>Tamlana fucoidanivorans sp. nov., isolated from the surface of algae collected from Fujian province in China.</title>
        <authorList>
            <person name="Li J."/>
        </authorList>
    </citation>
    <scope>NUCLEOTIDE SEQUENCE [LARGE SCALE GENOMIC DNA]</scope>
    <source>
        <strain evidence="2 3">CW2-9</strain>
    </source>
</reference>
<feature type="domain" description="DUF4136" evidence="1">
    <location>
        <begin position="21"/>
        <end position="171"/>
    </location>
</feature>